<dbReference type="Proteomes" id="UP000070544">
    <property type="component" value="Unassembled WGS sequence"/>
</dbReference>
<evidence type="ECO:0000256" key="1">
    <source>
        <dbReference type="SAM" id="MobiDB-lite"/>
    </source>
</evidence>
<sequence>MESQPPPPPSSLWDEICYIRITQSPQGRQLGLAPHAQMVCVSRREAVPDSGFSFGTDKRVVSGSDVFQDLDLSTVTPNRNSNTNSATEEQQSGRRHLLTEYAEGFEEVVQHAIEMKSPLPTVPSTSTQSRSGLPRPYFTETPEGWRYDISAAPIVRLTRMFNTVQPIFFPFSYYATRYITALSDGSGIRLVSEVAQRATQPESYWWVGETAKRLKRLAEEAVQSAWELGNGGDSEDGTSSTSPDGGTGKE</sequence>
<keyword evidence="3" id="KW-1185">Reference proteome</keyword>
<dbReference type="OrthoDB" id="10620479at2759"/>
<dbReference type="EMBL" id="KQ965819">
    <property type="protein sequence ID" value="KXS10665.1"/>
    <property type="molecule type" value="Genomic_DNA"/>
</dbReference>
<reference evidence="2 3" key="1">
    <citation type="journal article" date="2015" name="Genome Biol. Evol.">
        <title>Phylogenomic analyses indicate that early fungi evolved digesting cell walls of algal ancestors of land plants.</title>
        <authorList>
            <person name="Chang Y."/>
            <person name="Wang S."/>
            <person name="Sekimoto S."/>
            <person name="Aerts A.L."/>
            <person name="Choi C."/>
            <person name="Clum A."/>
            <person name="LaButti K.M."/>
            <person name="Lindquist E.A."/>
            <person name="Yee Ngan C."/>
            <person name="Ohm R.A."/>
            <person name="Salamov A.A."/>
            <person name="Grigoriev I.V."/>
            <person name="Spatafora J.W."/>
            <person name="Berbee M.L."/>
        </authorList>
    </citation>
    <scope>NUCLEOTIDE SEQUENCE [LARGE SCALE GENOMIC DNA]</scope>
    <source>
        <strain evidence="2 3">JEL478</strain>
    </source>
</reference>
<name>A0A139A295_GONPJ</name>
<evidence type="ECO:0000313" key="2">
    <source>
        <dbReference type="EMBL" id="KXS10665.1"/>
    </source>
</evidence>
<feature type="compositionally biased region" description="Polar residues" evidence="1">
    <location>
        <begin position="73"/>
        <end position="90"/>
    </location>
</feature>
<protein>
    <submittedName>
        <fullName evidence="2">Uncharacterized protein</fullName>
    </submittedName>
</protein>
<feature type="region of interest" description="Disordered" evidence="1">
    <location>
        <begin position="225"/>
        <end position="250"/>
    </location>
</feature>
<evidence type="ECO:0000313" key="3">
    <source>
        <dbReference type="Proteomes" id="UP000070544"/>
    </source>
</evidence>
<feature type="region of interest" description="Disordered" evidence="1">
    <location>
        <begin position="118"/>
        <end position="137"/>
    </location>
</feature>
<dbReference type="AlphaFoldDB" id="A0A139A295"/>
<feature type="region of interest" description="Disordered" evidence="1">
    <location>
        <begin position="73"/>
        <end position="94"/>
    </location>
</feature>
<gene>
    <name evidence="2" type="ORF">M427DRAFT_139140</name>
</gene>
<feature type="compositionally biased region" description="Polar residues" evidence="1">
    <location>
        <begin position="122"/>
        <end position="131"/>
    </location>
</feature>
<proteinExistence type="predicted"/>
<accession>A0A139A295</accession>
<organism evidence="2 3">
    <name type="scientific">Gonapodya prolifera (strain JEL478)</name>
    <name type="common">Monoblepharis prolifera</name>
    <dbReference type="NCBI Taxonomy" id="1344416"/>
    <lineage>
        <taxon>Eukaryota</taxon>
        <taxon>Fungi</taxon>
        <taxon>Fungi incertae sedis</taxon>
        <taxon>Chytridiomycota</taxon>
        <taxon>Chytridiomycota incertae sedis</taxon>
        <taxon>Monoblepharidomycetes</taxon>
        <taxon>Monoblepharidales</taxon>
        <taxon>Gonapodyaceae</taxon>
        <taxon>Gonapodya</taxon>
    </lineage>
</organism>